<organism evidence="2 3">
    <name type="scientific">Psophocarpus tetragonolobus</name>
    <name type="common">Winged bean</name>
    <name type="synonym">Dolichos tetragonolobus</name>
    <dbReference type="NCBI Taxonomy" id="3891"/>
    <lineage>
        <taxon>Eukaryota</taxon>
        <taxon>Viridiplantae</taxon>
        <taxon>Streptophyta</taxon>
        <taxon>Embryophyta</taxon>
        <taxon>Tracheophyta</taxon>
        <taxon>Spermatophyta</taxon>
        <taxon>Magnoliopsida</taxon>
        <taxon>eudicotyledons</taxon>
        <taxon>Gunneridae</taxon>
        <taxon>Pentapetalae</taxon>
        <taxon>rosids</taxon>
        <taxon>fabids</taxon>
        <taxon>Fabales</taxon>
        <taxon>Fabaceae</taxon>
        <taxon>Papilionoideae</taxon>
        <taxon>50 kb inversion clade</taxon>
        <taxon>NPAAA clade</taxon>
        <taxon>indigoferoid/millettioid clade</taxon>
        <taxon>Phaseoleae</taxon>
        <taxon>Psophocarpus</taxon>
    </lineage>
</organism>
<comment type="caution">
    <text evidence="2">The sequence shown here is derived from an EMBL/GenBank/DDBJ whole genome shotgun (WGS) entry which is preliminary data.</text>
</comment>
<feature type="transmembrane region" description="Helical" evidence="1">
    <location>
        <begin position="56"/>
        <end position="77"/>
    </location>
</feature>
<keyword evidence="1" id="KW-1133">Transmembrane helix</keyword>
<protein>
    <submittedName>
        <fullName evidence="2">Uncharacterized protein</fullName>
    </submittedName>
</protein>
<gene>
    <name evidence="2" type="ORF">VNO78_01152</name>
</gene>
<evidence type="ECO:0000313" key="2">
    <source>
        <dbReference type="EMBL" id="KAK7410399.1"/>
    </source>
</evidence>
<reference evidence="2 3" key="1">
    <citation type="submission" date="2024-01" db="EMBL/GenBank/DDBJ databases">
        <title>The genomes of 5 underutilized Papilionoideae crops provide insights into root nodulation and disease resistanc.</title>
        <authorList>
            <person name="Jiang F."/>
        </authorList>
    </citation>
    <scope>NUCLEOTIDE SEQUENCE [LARGE SCALE GENOMIC DNA]</scope>
    <source>
        <strain evidence="2">DUOXIRENSHENG_FW03</strain>
        <tissue evidence="2">Leaves</tissue>
    </source>
</reference>
<keyword evidence="1" id="KW-0812">Transmembrane</keyword>
<keyword evidence="1" id="KW-0472">Membrane</keyword>
<keyword evidence="3" id="KW-1185">Reference proteome</keyword>
<dbReference type="Proteomes" id="UP001386955">
    <property type="component" value="Unassembled WGS sequence"/>
</dbReference>
<evidence type="ECO:0000313" key="3">
    <source>
        <dbReference type="Proteomes" id="UP001386955"/>
    </source>
</evidence>
<dbReference type="AlphaFoldDB" id="A0AAN9XVE1"/>
<sequence>MALYIVQLSCSTVRFDITYISKTICLQQPGRNKGTRDDNFRCQFFRTPVAVVLSQIISLIIIGTFLTGIFLIALWLCA</sequence>
<evidence type="ECO:0000256" key="1">
    <source>
        <dbReference type="SAM" id="Phobius"/>
    </source>
</evidence>
<accession>A0AAN9XVE1</accession>
<proteinExistence type="predicted"/>
<name>A0AAN9XVE1_PSOTE</name>
<dbReference type="EMBL" id="JAYMYS010000001">
    <property type="protein sequence ID" value="KAK7410399.1"/>
    <property type="molecule type" value="Genomic_DNA"/>
</dbReference>